<evidence type="ECO:0000313" key="2">
    <source>
        <dbReference type="EMBL" id="AIQ64411.1"/>
    </source>
</evidence>
<dbReference type="PANTHER" id="PTHR34215">
    <property type="entry name" value="BLL0784 PROTEIN"/>
    <property type="match status" value="1"/>
</dbReference>
<reference evidence="2 3" key="1">
    <citation type="submission" date="2014-08" db="EMBL/GenBank/DDBJ databases">
        <title>Comparative genomics of the Paenibacillus odorifer group.</title>
        <authorList>
            <person name="den Bakker H.C."/>
            <person name="Tsai Y.-C."/>
            <person name="Martin N."/>
            <person name="Korlach J."/>
            <person name="Wiedmann M."/>
        </authorList>
    </citation>
    <scope>NUCLEOTIDE SEQUENCE [LARGE SCALE GENOMIC DNA]</scope>
    <source>
        <strain evidence="2 3">DSM 14472</strain>
    </source>
</reference>
<dbReference type="InterPro" id="IPR007393">
    <property type="entry name" value="YlxR_dom"/>
</dbReference>
<dbReference type="InterPro" id="IPR037465">
    <property type="entry name" value="YlxR"/>
</dbReference>
<accession>A0A089LSC2</accession>
<dbReference type="OrthoDB" id="9813251at2"/>
<dbReference type="STRING" id="169760.PSTEL_16230"/>
<sequence>MKQKKVPLRKCVASQEMMPKKELIRIVRTPDGEVLIDLTGKKSGRGAYICGKLECFKLAQKTKALDRALKVPVSQEIYEQLARDFVSVEEQFLAAKEAAGDDE</sequence>
<dbReference type="InterPro" id="IPR035931">
    <property type="entry name" value="YlxR-like_sf"/>
</dbReference>
<dbReference type="RefSeq" id="WP_038696666.1">
    <property type="nucleotide sequence ID" value="NZ_CP009286.1"/>
</dbReference>
<name>A0A089LSC2_9BACL</name>
<protein>
    <submittedName>
        <fullName evidence="2">Nucleic-acid-binding protein</fullName>
    </submittedName>
</protein>
<organism evidence="2 3">
    <name type="scientific">Paenibacillus stellifer</name>
    <dbReference type="NCBI Taxonomy" id="169760"/>
    <lineage>
        <taxon>Bacteria</taxon>
        <taxon>Bacillati</taxon>
        <taxon>Bacillota</taxon>
        <taxon>Bacilli</taxon>
        <taxon>Bacillales</taxon>
        <taxon>Paenibacillaceae</taxon>
        <taxon>Paenibacillus</taxon>
    </lineage>
</organism>
<dbReference type="HOGENOM" id="CLU_147970_2_1_9"/>
<dbReference type="NCBIfam" id="NF047356">
    <property type="entry name" value="RNA_bind_RnpM"/>
    <property type="match status" value="1"/>
</dbReference>
<evidence type="ECO:0000313" key="3">
    <source>
        <dbReference type="Proteomes" id="UP000029507"/>
    </source>
</evidence>
<evidence type="ECO:0000259" key="1">
    <source>
        <dbReference type="Pfam" id="PF04296"/>
    </source>
</evidence>
<proteinExistence type="predicted"/>
<gene>
    <name evidence="2" type="ORF">PSTEL_16230</name>
</gene>
<dbReference type="SUPFAM" id="SSF64376">
    <property type="entry name" value="YlxR-like"/>
    <property type="match status" value="1"/>
</dbReference>
<dbReference type="EMBL" id="CP009286">
    <property type="protein sequence ID" value="AIQ64411.1"/>
    <property type="molecule type" value="Genomic_DNA"/>
</dbReference>
<keyword evidence="3" id="KW-1185">Reference proteome</keyword>
<dbReference type="Pfam" id="PF04296">
    <property type="entry name" value="YlxR"/>
    <property type="match status" value="1"/>
</dbReference>
<dbReference type="PANTHER" id="PTHR34215:SF1">
    <property type="entry name" value="YLXR DOMAIN-CONTAINING PROTEIN"/>
    <property type="match status" value="1"/>
</dbReference>
<dbReference type="AlphaFoldDB" id="A0A089LSC2"/>
<dbReference type="KEGG" id="pste:PSTEL_16230"/>
<feature type="domain" description="YlxR" evidence="1">
    <location>
        <begin position="9"/>
        <end position="82"/>
    </location>
</feature>
<dbReference type="Gene3D" id="3.30.1230.10">
    <property type="entry name" value="YlxR-like"/>
    <property type="match status" value="1"/>
</dbReference>
<dbReference type="CDD" id="cd00279">
    <property type="entry name" value="YlxR"/>
    <property type="match status" value="1"/>
</dbReference>
<dbReference type="Proteomes" id="UP000029507">
    <property type="component" value="Chromosome"/>
</dbReference>